<evidence type="ECO:0000256" key="4">
    <source>
        <dbReference type="ARBA" id="ARBA00023163"/>
    </source>
</evidence>
<feature type="region of interest" description="Disordered" evidence="5">
    <location>
        <begin position="116"/>
        <end position="143"/>
    </location>
</feature>
<keyword evidence="3" id="KW-0238">DNA-binding</keyword>
<dbReference type="OrthoDB" id="4131546at2"/>
<gene>
    <name evidence="7" type="ORF">SA2016_1567</name>
</gene>
<dbReference type="AlphaFoldDB" id="A0A126ZYS2"/>
<evidence type="ECO:0000259" key="6">
    <source>
        <dbReference type="PROSITE" id="PS50931"/>
    </source>
</evidence>
<dbReference type="Gene3D" id="3.40.190.10">
    <property type="entry name" value="Periplasmic binding protein-like II"/>
    <property type="match status" value="2"/>
</dbReference>
<dbReference type="GO" id="GO:0032993">
    <property type="term" value="C:protein-DNA complex"/>
    <property type="evidence" value="ECO:0007669"/>
    <property type="project" value="TreeGrafter"/>
</dbReference>
<dbReference type="PANTHER" id="PTHR30346:SF29">
    <property type="entry name" value="LYSR SUBSTRATE-BINDING"/>
    <property type="match status" value="1"/>
</dbReference>
<keyword evidence="2" id="KW-0805">Transcription regulation</keyword>
<dbReference type="SUPFAM" id="SSF53850">
    <property type="entry name" value="Periplasmic binding protein-like II"/>
    <property type="match status" value="1"/>
</dbReference>
<name>A0A126ZYS2_9MICC</name>
<dbReference type="STRING" id="37927.SA2016_1567"/>
<dbReference type="KEGG" id="satk:SA2016_1567"/>
<dbReference type="GO" id="GO:0003700">
    <property type="term" value="F:DNA-binding transcription factor activity"/>
    <property type="evidence" value="ECO:0007669"/>
    <property type="project" value="InterPro"/>
</dbReference>
<dbReference type="EMBL" id="CP014518">
    <property type="protein sequence ID" value="AMM32243.1"/>
    <property type="molecule type" value="Genomic_DNA"/>
</dbReference>
<dbReference type="SUPFAM" id="SSF46785">
    <property type="entry name" value="Winged helix' DNA-binding domain"/>
    <property type="match status" value="1"/>
</dbReference>
<dbReference type="Gene3D" id="1.10.10.10">
    <property type="entry name" value="Winged helix-like DNA-binding domain superfamily/Winged helix DNA-binding domain"/>
    <property type="match status" value="1"/>
</dbReference>
<evidence type="ECO:0000256" key="3">
    <source>
        <dbReference type="ARBA" id="ARBA00023125"/>
    </source>
</evidence>
<dbReference type="Proteomes" id="UP000070134">
    <property type="component" value="Chromosome"/>
</dbReference>
<dbReference type="RefSeq" id="WP_066497102.1">
    <property type="nucleotide sequence ID" value="NZ_BJMO01000041.1"/>
</dbReference>
<protein>
    <submittedName>
        <fullName evidence="7">Transcriptional regulator, LysR family</fullName>
    </submittedName>
</protein>
<dbReference type="Pfam" id="PF00126">
    <property type="entry name" value="HTH_1"/>
    <property type="match status" value="1"/>
</dbReference>
<dbReference type="InterPro" id="IPR000847">
    <property type="entry name" value="LysR_HTH_N"/>
</dbReference>
<dbReference type="PATRIC" id="fig|37927.3.peg.1615"/>
<dbReference type="InterPro" id="IPR036390">
    <property type="entry name" value="WH_DNA-bd_sf"/>
</dbReference>
<reference evidence="7 8" key="1">
    <citation type="submission" date="2016-02" db="EMBL/GenBank/DDBJ databases">
        <title>Complete genome of Sinomonas atrocyanea KCTC 3377.</title>
        <authorList>
            <person name="Kim K.M."/>
        </authorList>
    </citation>
    <scope>NUCLEOTIDE SEQUENCE [LARGE SCALE GENOMIC DNA]</scope>
    <source>
        <strain evidence="7 8">KCTC 3377</strain>
    </source>
</reference>
<dbReference type="InterPro" id="IPR036388">
    <property type="entry name" value="WH-like_DNA-bd_sf"/>
</dbReference>
<evidence type="ECO:0000256" key="2">
    <source>
        <dbReference type="ARBA" id="ARBA00023015"/>
    </source>
</evidence>
<dbReference type="InterPro" id="IPR005119">
    <property type="entry name" value="LysR_subst-bd"/>
</dbReference>
<dbReference type="Pfam" id="PF03466">
    <property type="entry name" value="LysR_substrate"/>
    <property type="match status" value="1"/>
</dbReference>
<keyword evidence="8" id="KW-1185">Reference proteome</keyword>
<evidence type="ECO:0000313" key="8">
    <source>
        <dbReference type="Proteomes" id="UP000070134"/>
    </source>
</evidence>
<dbReference type="PROSITE" id="PS50931">
    <property type="entry name" value="HTH_LYSR"/>
    <property type="match status" value="1"/>
</dbReference>
<sequence>MDVRQLQILRELGELGSVKAVAEELMVTPSAVSQQLALLARSAGTQLTRKEGRTLVLTDAGRVLAEAGGAVVRAMADARAAIGAYHEDPAGTVSVCAFHSAAQALFGRLTRRLAAGPGTHDGASPADAGTATPSGAAEPGGAAAPVPRLRLADEDVPQHGFPALTARYDIVLAHRLAHTESWPEDRLVAIPLVREPFDVALPAGHPLAARGELSPEDVAGERWVSSRIGYSPADVLSAIGAVASVSPEVGHRINDYSTVAAVVAGGGGLGLLPRYTATIGLPAGVVLRPLAGIGTQRSIDLLIRPENARRRSVQRVTDALRALMLDLVHEAAAR</sequence>
<feature type="compositionally biased region" description="Low complexity" evidence="5">
    <location>
        <begin position="128"/>
        <end position="143"/>
    </location>
</feature>
<evidence type="ECO:0000256" key="1">
    <source>
        <dbReference type="ARBA" id="ARBA00009437"/>
    </source>
</evidence>
<organism evidence="7 8">
    <name type="scientific">Sinomonas atrocyanea</name>
    <dbReference type="NCBI Taxonomy" id="37927"/>
    <lineage>
        <taxon>Bacteria</taxon>
        <taxon>Bacillati</taxon>
        <taxon>Actinomycetota</taxon>
        <taxon>Actinomycetes</taxon>
        <taxon>Micrococcales</taxon>
        <taxon>Micrococcaceae</taxon>
        <taxon>Sinomonas</taxon>
    </lineage>
</organism>
<feature type="domain" description="HTH lysR-type" evidence="6">
    <location>
        <begin position="1"/>
        <end position="58"/>
    </location>
</feature>
<evidence type="ECO:0000256" key="5">
    <source>
        <dbReference type="SAM" id="MobiDB-lite"/>
    </source>
</evidence>
<evidence type="ECO:0000313" key="7">
    <source>
        <dbReference type="EMBL" id="AMM32243.1"/>
    </source>
</evidence>
<dbReference type="PANTHER" id="PTHR30346">
    <property type="entry name" value="TRANSCRIPTIONAL DUAL REGULATOR HCAR-RELATED"/>
    <property type="match status" value="1"/>
</dbReference>
<comment type="similarity">
    <text evidence="1">Belongs to the LysR transcriptional regulatory family.</text>
</comment>
<proteinExistence type="inferred from homology"/>
<dbReference type="GO" id="GO:0003677">
    <property type="term" value="F:DNA binding"/>
    <property type="evidence" value="ECO:0007669"/>
    <property type="project" value="UniProtKB-KW"/>
</dbReference>
<keyword evidence="4" id="KW-0804">Transcription</keyword>
<accession>A0A126ZYS2</accession>